<name>A0A0B8P2A2_9VIBR</name>
<reference evidence="2 3" key="2">
    <citation type="submission" date="2015-01" db="EMBL/GenBank/DDBJ databases">
        <authorList>
            <consortium name="NBRP consortium"/>
            <person name="Sawabe T."/>
            <person name="Meirelles P."/>
            <person name="Feng G."/>
            <person name="Sayaka M."/>
            <person name="Hattori M."/>
            <person name="Ohkuma M."/>
        </authorList>
    </citation>
    <scope>NUCLEOTIDE SEQUENCE [LARGE SCALE GENOMIC DNA]</scope>
    <source>
        <strain evidence="3">JCM 19231</strain>
    </source>
</reference>
<dbReference type="RefSeq" id="WP_261836561.1">
    <property type="nucleotide sequence ID" value="NZ_AP024882.1"/>
</dbReference>
<feature type="coiled-coil region" evidence="1">
    <location>
        <begin position="6"/>
        <end position="33"/>
    </location>
</feature>
<evidence type="ECO:0000313" key="2">
    <source>
        <dbReference type="EMBL" id="GAM58727.1"/>
    </source>
</evidence>
<dbReference type="InterPro" id="IPR050010">
    <property type="entry name" value="ETEC_3214_dom"/>
</dbReference>
<dbReference type="EMBL" id="BBRZ01000101">
    <property type="protein sequence ID" value="GAM58727.1"/>
    <property type="molecule type" value="Genomic_DNA"/>
</dbReference>
<dbReference type="NCBIfam" id="NF043066">
    <property type="entry name" value="ETEC_3214_dom"/>
    <property type="match status" value="1"/>
</dbReference>
<dbReference type="AlphaFoldDB" id="A0A0B8P2A2"/>
<comment type="caution">
    <text evidence="2">The sequence shown here is derived from an EMBL/GenBank/DDBJ whole genome shotgun (WGS) entry which is preliminary data.</text>
</comment>
<keyword evidence="3" id="KW-1185">Reference proteome</keyword>
<dbReference type="Proteomes" id="UP000031671">
    <property type="component" value="Unassembled WGS sequence"/>
</dbReference>
<organism evidence="2 3">
    <name type="scientific">Vibrio ishigakensis</name>
    <dbReference type="NCBI Taxonomy" id="1481914"/>
    <lineage>
        <taxon>Bacteria</taxon>
        <taxon>Pseudomonadati</taxon>
        <taxon>Pseudomonadota</taxon>
        <taxon>Gammaproteobacteria</taxon>
        <taxon>Vibrionales</taxon>
        <taxon>Vibrionaceae</taxon>
        <taxon>Vibrio</taxon>
    </lineage>
</organism>
<keyword evidence="1" id="KW-0175">Coiled coil</keyword>
<proteinExistence type="predicted"/>
<sequence length="272" mass="30210">MSVTHMSEVEKNIHGELEELQETQEELVEAQKKNIWSGGWARTIGLASIVSIALGGFNDSVDAIEKMADFGLSQLTDIPSHKKLNKIYIRSSSEVLDQTFGAPVYIKRSSEGDVIKYYQDENFVISAISRDNAIVAYLVFPSEGFLPETIEHAGGVSFFDEYFEAIESVSDARASYARTGNYYIEENNGGEFGFLYSSISGVSEFTSPMDSTSRQLLSSVADAFMLDENITESIQALRSKVKPNFFGYSTLGINSLEDGILSNTEYRLINKR</sequence>
<protein>
    <submittedName>
        <fullName evidence="2">Putative orphan protein</fullName>
    </submittedName>
</protein>
<accession>A0A0B8P2A2</accession>
<gene>
    <name evidence="2" type="ORF">JCM19231_2765</name>
</gene>
<evidence type="ECO:0000256" key="1">
    <source>
        <dbReference type="SAM" id="Coils"/>
    </source>
</evidence>
<evidence type="ECO:0000313" key="3">
    <source>
        <dbReference type="Proteomes" id="UP000031671"/>
    </source>
</evidence>
<reference evidence="2 3" key="1">
    <citation type="submission" date="2015-01" db="EMBL/GenBank/DDBJ databases">
        <title>Vibrio sp. C1 JCM 19231 whole genome shotgun sequence.</title>
        <authorList>
            <person name="Sawabe T."/>
            <person name="Meirelles P."/>
            <person name="Feng G."/>
            <person name="Sayaka M."/>
            <person name="Hattori M."/>
            <person name="Ohkuma M."/>
        </authorList>
    </citation>
    <scope>NUCLEOTIDE SEQUENCE [LARGE SCALE GENOMIC DNA]</scope>
    <source>
        <strain evidence="3">JCM 19231</strain>
    </source>
</reference>